<dbReference type="NCBIfam" id="TIGR00254">
    <property type="entry name" value="GGDEF"/>
    <property type="match status" value="1"/>
</dbReference>
<feature type="transmembrane region" description="Helical" evidence="1">
    <location>
        <begin position="78"/>
        <end position="100"/>
    </location>
</feature>
<keyword evidence="1" id="KW-0812">Transmembrane</keyword>
<dbReference type="PANTHER" id="PTHR44757:SF2">
    <property type="entry name" value="BIOFILM ARCHITECTURE MAINTENANCE PROTEIN MBAA"/>
    <property type="match status" value="1"/>
</dbReference>
<dbReference type="EMBL" id="JAMOIM010000018">
    <property type="protein sequence ID" value="MCW6510835.1"/>
    <property type="molecule type" value="Genomic_DNA"/>
</dbReference>
<feature type="transmembrane region" description="Helical" evidence="1">
    <location>
        <begin position="47"/>
        <end position="72"/>
    </location>
</feature>
<reference evidence="5" key="1">
    <citation type="submission" date="2022-05" db="EMBL/GenBank/DDBJ databases">
        <authorList>
            <person name="Pankratov T."/>
        </authorList>
    </citation>
    <scope>NUCLEOTIDE SEQUENCE</scope>
    <source>
        <strain evidence="5">BP6-180914</strain>
    </source>
</reference>
<dbReference type="Gene3D" id="3.20.20.450">
    <property type="entry name" value="EAL domain"/>
    <property type="match status" value="1"/>
</dbReference>
<dbReference type="PROSITE" id="PS50924">
    <property type="entry name" value="MHYT"/>
    <property type="match status" value="1"/>
</dbReference>
<sequence>MLKVVGCFVDFHDLRLVALAAFICAVASFTTIQLLCHARRADVRYRYSWISVAALAGGFGIWATHFIGMLAFTPGVPSGYNLSLTLLSLLYAILISGLGLGLARSQFPFSPWVGGATMGAGIAVMHYTGMMAFQVAGRIVWDPWLVSLSIVLGGLLGAMGCATAVKSQGVHHQILAAIWLLLAICGLHFTAMGAVTIIPDPAIEIAPAAMPSSWIAGAVALASLAILLFAAGALAIDLRDRRHAALEGARLRSLANAAAEGLVVCRGDRIVSANESFAHLVELPAGSVNGAKLSTFLPSLATRLTPTTLPDHPIEAELIAAHGQSIPVEIIIRAIDYASLPHFGVAVRDLRARRTAESKINFLALHDGLTGLANRTSFDKSFDRETQVAARTGGKLAVLCLDLDRFKEINDLFGHAAGDKVLQDLARITEDVLDDKQLMSRLGGDEFAILAPVRDAVGASRLAEQVLEALRIANQNGSGAQIATSIGIALYPDDGTDRAALLNNADTALYRVKSEGGGTYRFYESFMGADVRERRLIEHDLRLAVARSEIEVAYQPQAETGTGRITGFEALLRWRHPERGYVSPSTFIPIAEESGIIMNLGEWVLREACREAASWSQPLSVAVNVSAMQIHAAGFPATLQAALRDTGLSAGRLEIEITETALIRDPARALTTLHAIKELGVRIAMDDFGTGYSSLSNLRAFPFDRIKIDRSFIKSIDKDEQTAAIVRAVLSLGRGLKLLVTAEGVETDAELAFLQAEACHEVQGFLVARPAPIWTFAAVTHGHAASQKATAA</sequence>
<dbReference type="InterPro" id="IPR029787">
    <property type="entry name" value="Nucleotide_cyclase"/>
</dbReference>
<gene>
    <name evidence="5" type="ORF">M8523_22735</name>
</gene>
<name>A0AA42CPW5_9HYPH</name>
<dbReference type="SMART" id="SM00052">
    <property type="entry name" value="EAL"/>
    <property type="match status" value="1"/>
</dbReference>
<dbReference type="FunFam" id="3.30.70.270:FF:000001">
    <property type="entry name" value="Diguanylate cyclase domain protein"/>
    <property type="match status" value="1"/>
</dbReference>
<feature type="transmembrane region" description="Helical" evidence="1">
    <location>
        <begin position="16"/>
        <end position="35"/>
    </location>
</feature>
<evidence type="ECO:0000313" key="6">
    <source>
        <dbReference type="Proteomes" id="UP001165667"/>
    </source>
</evidence>
<dbReference type="PROSITE" id="PS50887">
    <property type="entry name" value="GGDEF"/>
    <property type="match status" value="1"/>
</dbReference>
<dbReference type="GO" id="GO:0016020">
    <property type="term" value="C:membrane"/>
    <property type="evidence" value="ECO:0007669"/>
    <property type="project" value="UniProtKB-UniRule"/>
</dbReference>
<dbReference type="Gene3D" id="3.30.450.20">
    <property type="entry name" value="PAS domain"/>
    <property type="match status" value="1"/>
</dbReference>
<keyword evidence="1" id="KW-1133">Transmembrane helix</keyword>
<dbReference type="InterPro" id="IPR043128">
    <property type="entry name" value="Rev_trsase/Diguanyl_cyclase"/>
</dbReference>
<dbReference type="SUPFAM" id="SSF55785">
    <property type="entry name" value="PYP-like sensor domain (PAS domain)"/>
    <property type="match status" value="1"/>
</dbReference>
<dbReference type="GO" id="GO:0003824">
    <property type="term" value="F:catalytic activity"/>
    <property type="evidence" value="ECO:0007669"/>
    <property type="project" value="UniProtKB-ARBA"/>
</dbReference>
<dbReference type="SMART" id="SM00267">
    <property type="entry name" value="GGDEF"/>
    <property type="match status" value="1"/>
</dbReference>
<keyword evidence="1" id="KW-0472">Membrane</keyword>
<dbReference type="InterPro" id="IPR000160">
    <property type="entry name" value="GGDEF_dom"/>
</dbReference>
<dbReference type="InterPro" id="IPR000014">
    <property type="entry name" value="PAS"/>
</dbReference>
<feature type="domain" description="MHYT" evidence="4">
    <location>
        <begin position="12"/>
        <end position="198"/>
    </location>
</feature>
<evidence type="ECO:0000259" key="3">
    <source>
        <dbReference type="PROSITE" id="PS50887"/>
    </source>
</evidence>
<dbReference type="CDD" id="cd01948">
    <property type="entry name" value="EAL"/>
    <property type="match status" value="1"/>
</dbReference>
<dbReference type="Pfam" id="PF13188">
    <property type="entry name" value="PAS_8"/>
    <property type="match status" value="1"/>
</dbReference>
<dbReference type="InterPro" id="IPR035965">
    <property type="entry name" value="PAS-like_dom_sf"/>
</dbReference>
<feature type="transmembrane region" description="Helical" evidence="1">
    <location>
        <begin position="177"/>
        <end position="198"/>
    </location>
</feature>
<feature type="transmembrane region" description="Helical" evidence="1">
    <location>
        <begin position="144"/>
        <end position="165"/>
    </location>
</feature>
<feature type="domain" description="EAL" evidence="2">
    <location>
        <begin position="534"/>
        <end position="784"/>
    </location>
</feature>
<dbReference type="SUPFAM" id="SSF141868">
    <property type="entry name" value="EAL domain-like"/>
    <property type="match status" value="1"/>
</dbReference>
<dbReference type="PROSITE" id="PS50883">
    <property type="entry name" value="EAL"/>
    <property type="match status" value="1"/>
</dbReference>
<keyword evidence="6" id="KW-1185">Reference proteome</keyword>
<feature type="transmembrane region" description="Helical" evidence="1">
    <location>
        <begin position="214"/>
        <end position="236"/>
    </location>
</feature>
<proteinExistence type="predicted"/>
<evidence type="ECO:0000313" key="5">
    <source>
        <dbReference type="EMBL" id="MCW6510835.1"/>
    </source>
</evidence>
<dbReference type="SUPFAM" id="SSF55073">
    <property type="entry name" value="Nucleotide cyclase"/>
    <property type="match status" value="1"/>
</dbReference>
<dbReference type="Pfam" id="PF00563">
    <property type="entry name" value="EAL"/>
    <property type="match status" value="1"/>
</dbReference>
<dbReference type="Proteomes" id="UP001165667">
    <property type="component" value="Unassembled WGS sequence"/>
</dbReference>
<dbReference type="InterPro" id="IPR035919">
    <property type="entry name" value="EAL_sf"/>
</dbReference>
<dbReference type="InterPro" id="IPR001633">
    <property type="entry name" value="EAL_dom"/>
</dbReference>
<organism evidence="5 6">
    <name type="scientific">Lichenifustis flavocetrariae</name>
    <dbReference type="NCBI Taxonomy" id="2949735"/>
    <lineage>
        <taxon>Bacteria</taxon>
        <taxon>Pseudomonadati</taxon>
        <taxon>Pseudomonadota</taxon>
        <taxon>Alphaproteobacteria</taxon>
        <taxon>Hyphomicrobiales</taxon>
        <taxon>Lichenihabitantaceae</taxon>
        <taxon>Lichenifustis</taxon>
    </lineage>
</organism>
<dbReference type="CDD" id="cd01949">
    <property type="entry name" value="GGDEF"/>
    <property type="match status" value="1"/>
</dbReference>
<evidence type="ECO:0000259" key="2">
    <source>
        <dbReference type="PROSITE" id="PS50883"/>
    </source>
</evidence>
<dbReference type="InterPro" id="IPR052155">
    <property type="entry name" value="Biofilm_reg_signaling"/>
</dbReference>
<comment type="caution">
    <text evidence="5">The sequence shown here is derived from an EMBL/GenBank/DDBJ whole genome shotgun (WGS) entry which is preliminary data.</text>
</comment>
<evidence type="ECO:0000259" key="4">
    <source>
        <dbReference type="PROSITE" id="PS50924"/>
    </source>
</evidence>
<feature type="domain" description="GGDEF" evidence="3">
    <location>
        <begin position="394"/>
        <end position="525"/>
    </location>
</feature>
<dbReference type="Pfam" id="PF03707">
    <property type="entry name" value="MHYT"/>
    <property type="match status" value="2"/>
</dbReference>
<dbReference type="RefSeq" id="WP_282587207.1">
    <property type="nucleotide sequence ID" value="NZ_JAMOIM010000018.1"/>
</dbReference>
<dbReference type="Pfam" id="PF00990">
    <property type="entry name" value="GGDEF"/>
    <property type="match status" value="1"/>
</dbReference>
<protein>
    <submittedName>
        <fullName evidence="5">EAL domain-containing protein</fullName>
    </submittedName>
</protein>
<dbReference type="PANTHER" id="PTHR44757">
    <property type="entry name" value="DIGUANYLATE CYCLASE DGCP"/>
    <property type="match status" value="1"/>
</dbReference>
<feature type="transmembrane region" description="Helical" evidence="1">
    <location>
        <begin position="112"/>
        <end position="132"/>
    </location>
</feature>
<evidence type="ECO:0000256" key="1">
    <source>
        <dbReference type="PROSITE-ProRule" id="PRU00244"/>
    </source>
</evidence>
<dbReference type="AlphaFoldDB" id="A0AA42CPW5"/>
<dbReference type="InterPro" id="IPR005330">
    <property type="entry name" value="MHYT_dom"/>
</dbReference>
<accession>A0AA42CPW5</accession>
<dbReference type="Gene3D" id="3.30.70.270">
    <property type="match status" value="1"/>
</dbReference>